<dbReference type="GO" id="GO:0005507">
    <property type="term" value="F:copper ion binding"/>
    <property type="evidence" value="ECO:0007669"/>
    <property type="project" value="InterPro"/>
</dbReference>
<evidence type="ECO:0000259" key="5">
    <source>
        <dbReference type="Pfam" id="PF07731"/>
    </source>
</evidence>
<sequence>MTSLARRGVLKCLPVAAGAVVTGMAASPQAVARQEADPSFPQPEIRRTSPRTGRLETRLTVGFTEQVIPGVGTVTTRTYEGAVPGPTLRVRPGDSLEITQVNALPPNAETTNAETTHAGATHAGATHAEATDQDMNVPHHFNTFNLHTHGMHVDPTGEADNIYRTFEPSDTPGSTTTYRSRFDVPADHPAGTFWYHPHHHGSTATQLLNGMGGVLVVEGDIDEVPEIAAAKEVVVCINELKLSGGRVPDLTSHGAYDGIISTFLVNGAKNPVLTIAPGEVQRWRVVNAGAITAHFLSLRGHELHQIACDGITLMEPVATTGLTLPMGGRVDLLVRGGKPGTYKLSGGGPSQTLLTLVVTGDARPMSLPTSLPGRPTSLPEPTRTRTLTFRSYENVFSGAFPNAYRILGDGETPPADPLAGRRDLAWGRLAADFVNQRVRLGEVEEWTVVNDSHAHSHHPFHLHTNHFLLTAVDNRRLATPVWHDTVSIPPNGSVTFRLRAEDFTGRSMLHCHQLQHGDEGMMQIVDYVR</sequence>
<dbReference type="InterPro" id="IPR045087">
    <property type="entry name" value="Cu-oxidase_fam"/>
</dbReference>
<feature type="signal peptide" evidence="3">
    <location>
        <begin position="1"/>
        <end position="32"/>
    </location>
</feature>
<reference evidence="7" key="1">
    <citation type="submission" date="2020-03" db="EMBL/GenBank/DDBJ databases">
        <title>Molecular networking-based the target discovery of potent antiproliferative macrolactams: 5/6/7/16 polycyclic ansamycins and glycosylated trienomycin from Streptomyces cacaoi subsp. asoensis.</title>
        <authorList>
            <person name="Liu L.-L."/>
        </authorList>
    </citation>
    <scope>NUCLEOTIDE SEQUENCE [LARGE SCALE GENOMIC DNA]</scope>
    <source>
        <strain evidence="7">H2S5</strain>
    </source>
</reference>
<evidence type="ECO:0000313" key="7">
    <source>
        <dbReference type="EMBL" id="QJT02393.1"/>
    </source>
</evidence>
<dbReference type="Pfam" id="PF07732">
    <property type="entry name" value="Cu-oxidase_3"/>
    <property type="match status" value="1"/>
</dbReference>
<feature type="domain" description="Plastocyanin-like" evidence="5">
    <location>
        <begin position="437"/>
        <end position="523"/>
    </location>
</feature>
<evidence type="ECO:0000313" key="8">
    <source>
        <dbReference type="Proteomes" id="UP000502665"/>
    </source>
</evidence>
<evidence type="ECO:0000259" key="6">
    <source>
        <dbReference type="Pfam" id="PF07732"/>
    </source>
</evidence>
<protein>
    <submittedName>
        <fullName evidence="7">Multicopper oxidase domain-containing protein</fullName>
    </submittedName>
</protein>
<keyword evidence="1" id="KW-0479">Metal-binding</keyword>
<dbReference type="InterPro" id="IPR002355">
    <property type="entry name" value="Cu_oxidase_Cu_BS"/>
</dbReference>
<keyword evidence="2" id="KW-0560">Oxidoreductase</keyword>
<name>A0A6M4X264_9ACTN</name>
<dbReference type="EMBL" id="CP049838">
    <property type="protein sequence ID" value="QJT02393.1"/>
    <property type="molecule type" value="Genomic_DNA"/>
</dbReference>
<feature type="domain" description="Plastocyanin-like" evidence="4">
    <location>
        <begin position="260"/>
        <end position="344"/>
    </location>
</feature>
<dbReference type="Pfam" id="PF00394">
    <property type="entry name" value="Cu-oxidase"/>
    <property type="match status" value="1"/>
</dbReference>
<dbReference type="GO" id="GO:0016491">
    <property type="term" value="F:oxidoreductase activity"/>
    <property type="evidence" value="ECO:0007669"/>
    <property type="project" value="UniProtKB-KW"/>
</dbReference>
<dbReference type="InterPro" id="IPR006311">
    <property type="entry name" value="TAT_signal"/>
</dbReference>
<keyword evidence="8" id="KW-1185">Reference proteome</keyword>
<dbReference type="Pfam" id="PF07731">
    <property type="entry name" value="Cu-oxidase_2"/>
    <property type="match status" value="1"/>
</dbReference>
<feature type="domain" description="Plastocyanin-like" evidence="6">
    <location>
        <begin position="142"/>
        <end position="219"/>
    </location>
</feature>
<dbReference type="Gene3D" id="2.60.40.420">
    <property type="entry name" value="Cupredoxins - blue copper proteins"/>
    <property type="match status" value="3"/>
</dbReference>
<dbReference type="InterPro" id="IPR011707">
    <property type="entry name" value="Cu-oxidase-like_N"/>
</dbReference>
<dbReference type="PROSITE" id="PS51318">
    <property type="entry name" value="TAT"/>
    <property type="match status" value="1"/>
</dbReference>
<organism evidence="7 8">
    <name type="scientific">Streptomyces asoensis</name>
    <dbReference type="NCBI Taxonomy" id="249586"/>
    <lineage>
        <taxon>Bacteria</taxon>
        <taxon>Bacillati</taxon>
        <taxon>Actinomycetota</taxon>
        <taxon>Actinomycetes</taxon>
        <taxon>Kitasatosporales</taxon>
        <taxon>Streptomycetaceae</taxon>
        <taxon>Streptomyces</taxon>
    </lineage>
</organism>
<dbReference type="PROSITE" id="PS00080">
    <property type="entry name" value="MULTICOPPER_OXIDASE2"/>
    <property type="match status" value="1"/>
</dbReference>
<dbReference type="CDD" id="cd13853">
    <property type="entry name" value="CuRO_1_Tth-MCO_like"/>
    <property type="match status" value="1"/>
</dbReference>
<dbReference type="InterPro" id="IPR008972">
    <property type="entry name" value="Cupredoxin"/>
</dbReference>
<dbReference type="SUPFAM" id="SSF49503">
    <property type="entry name" value="Cupredoxins"/>
    <property type="match status" value="3"/>
</dbReference>
<accession>A0A6M4X264</accession>
<dbReference type="Proteomes" id="UP000502665">
    <property type="component" value="Chromosome"/>
</dbReference>
<dbReference type="InterPro" id="IPR011706">
    <property type="entry name" value="Cu-oxidase_C"/>
</dbReference>
<dbReference type="InterPro" id="IPR001117">
    <property type="entry name" value="Cu-oxidase_2nd"/>
</dbReference>
<dbReference type="AlphaFoldDB" id="A0A6M4X264"/>
<evidence type="ECO:0000256" key="1">
    <source>
        <dbReference type="ARBA" id="ARBA00022723"/>
    </source>
</evidence>
<dbReference type="PANTHER" id="PTHR11709">
    <property type="entry name" value="MULTI-COPPER OXIDASE"/>
    <property type="match status" value="1"/>
</dbReference>
<evidence type="ECO:0000256" key="3">
    <source>
        <dbReference type="SAM" id="SignalP"/>
    </source>
</evidence>
<dbReference type="RefSeq" id="WP_171397911.1">
    <property type="nucleotide sequence ID" value="NZ_CP049838.1"/>
</dbReference>
<evidence type="ECO:0000259" key="4">
    <source>
        <dbReference type="Pfam" id="PF00394"/>
    </source>
</evidence>
<proteinExistence type="predicted"/>
<dbReference type="PANTHER" id="PTHR11709:SF518">
    <property type="entry name" value="MULTICOPPER OXIDASE"/>
    <property type="match status" value="1"/>
</dbReference>
<keyword evidence="3" id="KW-0732">Signal</keyword>
<evidence type="ECO:0000256" key="2">
    <source>
        <dbReference type="ARBA" id="ARBA00023002"/>
    </source>
</evidence>
<gene>
    <name evidence="7" type="ORF">G9272_20425</name>
</gene>
<feature type="chain" id="PRO_5026945273" evidence="3">
    <location>
        <begin position="33"/>
        <end position="529"/>
    </location>
</feature>